<dbReference type="NCBIfam" id="TIGR00711">
    <property type="entry name" value="efflux_EmrB"/>
    <property type="match status" value="1"/>
</dbReference>
<dbReference type="InterPro" id="IPR004638">
    <property type="entry name" value="EmrB-like"/>
</dbReference>
<gene>
    <name evidence="10" type="ORF">GCM10009804_17400</name>
</gene>
<dbReference type="InterPro" id="IPR036259">
    <property type="entry name" value="MFS_trans_sf"/>
</dbReference>
<feature type="domain" description="Major facilitator superfamily (MFS) profile" evidence="9">
    <location>
        <begin position="8"/>
        <end position="445"/>
    </location>
</feature>
<feature type="transmembrane region" description="Helical" evidence="8">
    <location>
        <begin position="99"/>
        <end position="120"/>
    </location>
</feature>
<keyword evidence="11" id="KW-1185">Reference proteome</keyword>
<evidence type="ECO:0000256" key="5">
    <source>
        <dbReference type="ARBA" id="ARBA00022989"/>
    </source>
</evidence>
<protein>
    <submittedName>
        <fullName evidence="10">DHA2 family efflux MFS transporter permease subunit</fullName>
    </submittedName>
</protein>
<organism evidence="10 11">
    <name type="scientific">Kribbella hippodromi</name>
    <dbReference type="NCBI Taxonomy" id="434347"/>
    <lineage>
        <taxon>Bacteria</taxon>
        <taxon>Bacillati</taxon>
        <taxon>Actinomycetota</taxon>
        <taxon>Actinomycetes</taxon>
        <taxon>Propionibacteriales</taxon>
        <taxon>Kribbellaceae</taxon>
        <taxon>Kribbella</taxon>
    </lineage>
</organism>
<evidence type="ECO:0000256" key="2">
    <source>
        <dbReference type="ARBA" id="ARBA00022448"/>
    </source>
</evidence>
<keyword evidence="2" id="KW-0813">Transport</keyword>
<evidence type="ECO:0000256" key="6">
    <source>
        <dbReference type="ARBA" id="ARBA00023136"/>
    </source>
</evidence>
<sequence>MSGSERWVLGLASLGSVMVALDTLVVAAALTTIRGDLGASAEQLEWTVNAYGLSFAMLLMTAAALGDRLGRRRMYAAGLALFTLASVACAMAANLPFLIAARAVQGVGAAMVMPLAIGLLGAAFPPERRGQAIGVFSGVTGLAVLGGPMIGGAVTEGLSWQWIFWINVPIGVVAIALVLTKIPESTGPARRLDLVGAVLISLSVLGLVWGTVRGESAGWTSTEVLTAFAGGVVLLIAFGVWERRTNHAMVPLTYFRNRTFTAANAAGFFLTAALFSAVFFLSQYMQAVLGSAPLTAGLQLLPWTGTLFIVGPIAGRLVDRVGERSLVVIGLALQSAGMFWVSRGADHYWELILPLVVAGCGVSLAMPAAQSAAMAALPRQAVGIASGIYSMTRQLGGAAGVAVLGSVFVSAGGYAGSGFSRALAGGGVLSLLGAVAGLAIATRRTAEPNPANPPATPAGATAGTAAGPAASTAAKAVEGAR</sequence>
<keyword evidence="6 8" id="KW-0472">Membrane</keyword>
<feature type="transmembrane region" description="Helical" evidence="8">
    <location>
        <begin position="300"/>
        <end position="318"/>
    </location>
</feature>
<feature type="transmembrane region" description="Helical" evidence="8">
    <location>
        <begin position="262"/>
        <end position="280"/>
    </location>
</feature>
<evidence type="ECO:0000313" key="11">
    <source>
        <dbReference type="Proteomes" id="UP001501705"/>
    </source>
</evidence>
<feature type="transmembrane region" description="Helical" evidence="8">
    <location>
        <begin position="395"/>
        <end position="416"/>
    </location>
</feature>
<proteinExistence type="predicted"/>
<dbReference type="PROSITE" id="PS50850">
    <property type="entry name" value="MFS"/>
    <property type="match status" value="1"/>
</dbReference>
<reference evidence="11" key="1">
    <citation type="journal article" date="2019" name="Int. J. Syst. Evol. Microbiol.">
        <title>The Global Catalogue of Microorganisms (GCM) 10K type strain sequencing project: providing services to taxonomists for standard genome sequencing and annotation.</title>
        <authorList>
            <consortium name="The Broad Institute Genomics Platform"/>
            <consortium name="The Broad Institute Genome Sequencing Center for Infectious Disease"/>
            <person name="Wu L."/>
            <person name="Ma J."/>
        </authorList>
    </citation>
    <scope>NUCLEOTIDE SEQUENCE [LARGE SCALE GENOMIC DNA]</scope>
    <source>
        <strain evidence="11">JCM 15572</strain>
    </source>
</reference>
<evidence type="ECO:0000256" key="4">
    <source>
        <dbReference type="ARBA" id="ARBA00022692"/>
    </source>
</evidence>
<evidence type="ECO:0000256" key="3">
    <source>
        <dbReference type="ARBA" id="ARBA00022475"/>
    </source>
</evidence>
<feature type="transmembrane region" description="Helical" evidence="8">
    <location>
        <begin position="7"/>
        <end position="30"/>
    </location>
</feature>
<feature type="region of interest" description="Disordered" evidence="7">
    <location>
        <begin position="445"/>
        <end position="481"/>
    </location>
</feature>
<dbReference type="PANTHER" id="PTHR42718">
    <property type="entry name" value="MAJOR FACILITATOR SUPERFAMILY MULTIDRUG TRANSPORTER MFSC"/>
    <property type="match status" value="1"/>
</dbReference>
<keyword evidence="4 8" id="KW-0812">Transmembrane</keyword>
<feature type="transmembrane region" description="Helical" evidence="8">
    <location>
        <begin position="50"/>
        <end position="67"/>
    </location>
</feature>
<keyword evidence="5 8" id="KW-1133">Transmembrane helix</keyword>
<evidence type="ECO:0000256" key="1">
    <source>
        <dbReference type="ARBA" id="ARBA00004651"/>
    </source>
</evidence>
<evidence type="ECO:0000259" key="9">
    <source>
        <dbReference type="PROSITE" id="PS50850"/>
    </source>
</evidence>
<feature type="transmembrane region" description="Helical" evidence="8">
    <location>
        <begin position="74"/>
        <end position="93"/>
    </location>
</feature>
<dbReference type="PRINTS" id="PR01036">
    <property type="entry name" value="TCRTETB"/>
</dbReference>
<dbReference type="CDD" id="cd17321">
    <property type="entry name" value="MFS_MMR_MDR_like"/>
    <property type="match status" value="1"/>
</dbReference>
<feature type="transmembrane region" description="Helical" evidence="8">
    <location>
        <begin position="162"/>
        <end position="180"/>
    </location>
</feature>
<comment type="caution">
    <text evidence="10">The sequence shown here is derived from an EMBL/GenBank/DDBJ whole genome shotgun (WGS) entry which is preliminary data.</text>
</comment>
<feature type="transmembrane region" description="Helical" evidence="8">
    <location>
        <begin position="192"/>
        <end position="212"/>
    </location>
</feature>
<dbReference type="RefSeq" id="WP_344232857.1">
    <property type="nucleotide sequence ID" value="NZ_BAAAPH010000004.1"/>
</dbReference>
<dbReference type="PANTHER" id="PTHR42718:SF46">
    <property type="entry name" value="BLR6921 PROTEIN"/>
    <property type="match status" value="1"/>
</dbReference>
<keyword evidence="3" id="KW-1003">Cell membrane</keyword>
<feature type="transmembrane region" description="Helical" evidence="8">
    <location>
        <begin position="325"/>
        <end position="342"/>
    </location>
</feature>
<comment type="subcellular location">
    <subcellularLocation>
        <location evidence="1">Cell membrane</location>
        <topology evidence="1">Multi-pass membrane protein</topology>
    </subcellularLocation>
</comment>
<dbReference type="Pfam" id="PF07690">
    <property type="entry name" value="MFS_1"/>
    <property type="match status" value="2"/>
</dbReference>
<evidence type="ECO:0000256" key="7">
    <source>
        <dbReference type="SAM" id="MobiDB-lite"/>
    </source>
</evidence>
<feature type="compositionally biased region" description="Low complexity" evidence="7">
    <location>
        <begin position="457"/>
        <end position="481"/>
    </location>
</feature>
<dbReference type="InterPro" id="IPR020846">
    <property type="entry name" value="MFS_dom"/>
</dbReference>
<dbReference type="Gene3D" id="1.20.1250.20">
    <property type="entry name" value="MFS general substrate transporter like domains"/>
    <property type="match status" value="1"/>
</dbReference>
<feature type="transmembrane region" description="Helical" evidence="8">
    <location>
        <begin position="132"/>
        <end position="150"/>
    </location>
</feature>
<evidence type="ECO:0000256" key="8">
    <source>
        <dbReference type="SAM" id="Phobius"/>
    </source>
</evidence>
<dbReference type="Proteomes" id="UP001501705">
    <property type="component" value="Unassembled WGS sequence"/>
</dbReference>
<feature type="transmembrane region" description="Helical" evidence="8">
    <location>
        <begin position="422"/>
        <end position="441"/>
    </location>
</feature>
<feature type="transmembrane region" description="Helical" evidence="8">
    <location>
        <begin position="224"/>
        <end position="241"/>
    </location>
</feature>
<feature type="transmembrane region" description="Helical" evidence="8">
    <location>
        <begin position="348"/>
        <end position="369"/>
    </location>
</feature>
<dbReference type="Gene3D" id="1.20.1720.10">
    <property type="entry name" value="Multidrug resistance protein D"/>
    <property type="match status" value="1"/>
</dbReference>
<dbReference type="SUPFAM" id="SSF103473">
    <property type="entry name" value="MFS general substrate transporter"/>
    <property type="match status" value="1"/>
</dbReference>
<dbReference type="InterPro" id="IPR011701">
    <property type="entry name" value="MFS"/>
</dbReference>
<name>A0ABP4NIW7_9ACTN</name>
<accession>A0ABP4NIW7</accession>
<dbReference type="EMBL" id="BAAAPH010000004">
    <property type="protein sequence ID" value="GAA1561071.1"/>
    <property type="molecule type" value="Genomic_DNA"/>
</dbReference>
<evidence type="ECO:0000313" key="10">
    <source>
        <dbReference type="EMBL" id="GAA1561071.1"/>
    </source>
</evidence>